<sequence>MITEFPQRPKQHEIDTRGSNLLSYVLPKEYIFRFLGERDYGIDGLIELALGGQVSGVFLSVQLKSSENVHWTKDGTVKINIPKTTCNYWMQNTMPVLLFLADLSTQKVYYGDVKAQLKKRYVDYITNNSFSFILSNKNELHFPIQQNIQNEDDYIIAYGFQFRFMAFVLSMVRRPTFEANLKEFVSNWRRYFEHLKHQGADPFLLQPISFYEQTIHIHNCMLYISSELNLEMQGIDFQTIKNNLEEMYEYYEAIPRYEVLEHEITVLHSQIQEYIEIIILGIKNHVLIIEKDFWRLKFSNVYQEAKKMDWNSGEH</sequence>
<dbReference type="EMBL" id="LT630003">
    <property type="protein sequence ID" value="SEU04149.1"/>
    <property type="molecule type" value="Genomic_DNA"/>
</dbReference>
<dbReference type="RefSeq" id="WP_100043427.1">
    <property type="nucleotide sequence ID" value="NZ_LT630003.1"/>
</dbReference>
<dbReference type="InterPro" id="IPR025375">
    <property type="entry name" value="DUF4365"/>
</dbReference>
<evidence type="ECO:0000259" key="1">
    <source>
        <dbReference type="Pfam" id="PF14280"/>
    </source>
</evidence>
<name>A0ABY1CH20_9FIRM</name>
<gene>
    <name evidence="2" type="ORF">SAMN02745906_4271</name>
</gene>
<proteinExistence type="predicted"/>
<dbReference type="Proteomes" id="UP000198970">
    <property type="component" value="Chromosome I"/>
</dbReference>
<organism evidence="2 3">
    <name type="scientific">Lacrimispora sphenoides JCM 1415</name>
    <dbReference type="NCBI Taxonomy" id="1297793"/>
    <lineage>
        <taxon>Bacteria</taxon>
        <taxon>Bacillati</taxon>
        <taxon>Bacillota</taxon>
        <taxon>Clostridia</taxon>
        <taxon>Lachnospirales</taxon>
        <taxon>Lachnospiraceae</taxon>
        <taxon>Lacrimispora</taxon>
    </lineage>
</organism>
<evidence type="ECO:0000313" key="3">
    <source>
        <dbReference type="Proteomes" id="UP000198970"/>
    </source>
</evidence>
<feature type="domain" description="DUF4365" evidence="1">
    <location>
        <begin position="18"/>
        <end position="118"/>
    </location>
</feature>
<reference evidence="2 3" key="1">
    <citation type="submission" date="2016-10" db="EMBL/GenBank/DDBJ databases">
        <authorList>
            <person name="Varghese N."/>
            <person name="Submissions S."/>
        </authorList>
    </citation>
    <scope>NUCLEOTIDE SEQUENCE [LARGE SCALE GENOMIC DNA]</scope>
    <source>
        <strain evidence="2 3">ATCC 19403</strain>
    </source>
</reference>
<evidence type="ECO:0000313" key="2">
    <source>
        <dbReference type="EMBL" id="SEU04149.1"/>
    </source>
</evidence>
<dbReference type="Pfam" id="PF14280">
    <property type="entry name" value="DUF4365"/>
    <property type="match status" value="1"/>
</dbReference>
<protein>
    <recommendedName>
        <fullName evidence="1">DUF4365 domain-containing protein</fullName>
    </recommendedName>
</protein>
<accession>A0ABY1CH20</accession>
<keyword evidence="3" id="KW-1185">Reference proteome</keyword>